<dbReference type="EMBL" id="MU003527">
    <property type="protein sequence ID" value="KAF2465835.1"/>
    <property type="molecule type" value="Genomic_DNA"/>
</dbReference>
<reference evidence="1" key="1">
    <citation type="journal article" date="2020" name="Stud. Mycol.">
        <title>101 Dothideomycetes genomes: a test case for predicting lifestyles and emergence of pathogens.</title>
        <authorList>
            <person name="Haridas S."/>
            <person name="Albert R."/>
            <person name="Binder M."/>
            <person name="Bloem J."/>
            <person name="Labutti K."/>
            <person name="Salamov A."/>
            <person name="Andreopoulos B."/>
            <person name="Baker S."/>
            <person name="Barry K."/>
            <person name="Bills G."/>
            <person name="Bluhm B."/>
            <person name="Cannon C."/>
            <person name="Castanera R."/>
            <person name="Culley D."/>
            <person name="Daum C."/>
            <person name="Ezra D."/>
            <person name="Gonzalez J."/>
            <person name="Henrissat B."/>
            <person name="Kuo A."/>
            <person name="Liang C."/>
            <person name="Lipzen A."/>
            <person name="Lutzoni F."/>
            <person name="Magnuson J."/>
            <person name="Mondo S."/>
            <person name="Nolan M."/>
            <person name="Ohm R."/>
            <person name="Pangilinan J."/>
            <person name="Park H.-J."/>
            <person name="Ramirez L."/>
            <person name="Alfaro M."/>
            <person name="Sun H."/>
            <person name="Tritt A."/>
            <person name="Yoshinaga Y."/>
            <person name="Zwiers L.-H."/>
            <person name="Turgeon B."/>
            <person name="Goodwin S."/>
            <person name="Spatafora J."/>
            <person name="Crous P."/>
            <person name="Grigoriev I."/>
        </authorList>
    </citation>
    <scope>NUCLEOTIDE SEQUENCE</scope>
    <source>
        <strain evidence="1">ATCC 200398</strain>
    </source>
</reference>
<keyword evidence="2" id="KW-1185">Reference proteome</keyword>
<feature type="non-terminal residue" evidence="1">
    <location>
        <position position="68"/>
    </location>
</feature>
<evidence type="ECO:0000313" key="2">
    <source>
        <dbReference type="Proteomes" id="UP000799755"/>
    </source>
</evidence>
<evidence type="ECO:0000313" key="1">
    <source>
        <dbReference type="EMBL" id="KAF2465835.1"/>
    </source>
</evidence>
<accession>A0ACB6QH49</accession>
<proteinExistence type="predicted"/>
<protein>
    <submittedName>
        <fullName evidence="1">Uncharacterized protein</fullName>
    </submittedName>
</protein>
<feature type="non-terminal residue" evidence="1">
    <location>
        <position position="1"/>
    </location>
</feature>
<sequence length="68" mass="7291">LTLSGGILKDQADRTGYVASDYQFQFDSPPQAGAIYTAGFSYCANNSLALGGSAIFFQCWSGGFFNLY</sequence>
<organism evidence="1 2">
    <name type="scientific">Lindgomyces ingoldianus</name>
    <dbReference type="NCBI Taxonomy" id="673940"/>
    <lineage>
        <taxon>Eukaryota</taxon>
        <taxon>Fungi</taxon>
        <taxon>Dikarya</taxon>
        <taxon>Ascomycota</taxon>
        <taxon>Pezizomycotina</taxon>
        <taxon>Dothideomycetes</taxon>
        <taxon>Pleosporomycetidae</taxon>
        <taxon>Pleosporales</taxon>
        <taxon>Lindgomycetaceae</taxon>
        <taxon>Lindgomyces</taxon>
    </lineage>
</organism>
<gene>
    <name evidence="1" type="ORF">BDR25DRAFT_153885</name>
</gene>
<dbReference type="Proteomes" id="UP000799755">
    <property type="component" value="Unassembled WGS sequence"/>
</dbReference>
<comment type="caution">
    <text evidence="1">The sequence shown here is derived from an EMBL/GenBank/DDBJ whole genome shotgun (WGS) entry which is preliminary data.</text>
</comment>
<name>A0ACB6QH49_9PLEO</name>